<name>A0A183A0V8_9TREM</name>
<feature type="compositionally biased region" description="Basic and acidic residues" evidence="1">
    <location>
        <begin position="181"/>
        <end position="211"/>
    </location>
</feature>
<dbReference type="WBParaSite" id="ECPE_0000059301-mRNA-1">
    <property type="protein sequence ID" value="ECPE_0000059301-mRNA-1"/>
    <property type="gene ID" value="ECPE_0000059301"/>
</dbReference>
<feature type="compositionally biased region" description="Basic residues" evidence="1">
    <location>
        <begin position="85"/>
        <end position="96"/>
    </location>
</feature>
<evidence type="ECO:0000313" key="2">
    <source>
        <dbReference type="EMBL" id="VDP24800.1"/>
    </source>
</evidence>
<dbReference type="AlphaFoldDB" id="A0A183A0V8"/>
<proteinExistence type="predicted"/>
<dbReference type="Proteomes" id="UP000272942">
    <property type="component" value="Unassembled WGS sequence"/>
</dbReference>
<evidence type="ECO:0000256" key="1">
    <source>
        <dbReference type="SAM" id="MobiDB-lite"/>
    </source>
</evidence>
<sequence>MLVRRAAEKPRLSLCSSNSICVTLLDTDSVNVVLLQLQGKLDNNPKASALIDKITRTLNTKTDTPTLESLLQTASTDNSSTTTKSGKKRHKKKTHHPTVPQEAVAVQNSNTDQPSLAHHKSQHEDSSVPPGKLSRNQRRKLRKKLKASEAVQENQTAVSQSGESAKVGQKRPCPESPVSTDSKDQQSIKKQRTDGKSEQQPEMRSESKSDEQVPTLLPAPSSEDSEIEWNLEDPVSLGKQELETILAPVSIDDFFK</sequence>
<feature type="compositionally biased region" description="Polar residues" evidence="1">
    <location>
        <begin position="151"/>
        <end position="163"/>
    </location>
</feature>
<evidence type="ECO:0000313" key="4">
    <source>
        <dbReference type="WBParaSite" id="ECPE_0000059301-mRNA-1"/>
    </source>
</evidence>
<feature type="compositionally biased region" description="Basic residues" evidence="1">
    <location>
        <begin position="135"/>
        <end position="145"/>
    </location>
</feature>
<reference evidence="4" key="1">
    <citation type="submission" date="2016-06" db="UniProtKB">
        <authorList>
            <consortium name="WormBaseParasite"/>
        </authorList>
    </citation>
    <scope>IDENTIFICATION</scope>
</reference>
<protein>
    <submittedName>
        <fullName evidence="4">E3 ubiquitin-protein ligase TRIP12</fullName>
    </submittedName>
</protein>
<keyword evidence="3" id="KW-1185">Reference proteome</keyword>
<feature type="region of interest" description="Disordered" evidence="1">
    <location>
        <begin position="69"/>
        <end position="232"/>
    </location>
</feature>
<dbReference type="EMBL" id="UZAN01002143">
    <property type="protein sequence ID" value="VDP24800.1"/>
    <property type="molecule type" value="Genomic_DNA"/>
</dbReference>
<evidence type="ECO:0000313" key="3">
    <source>
        <dbReference type="Proteomes" id="UP000272942"/>
    </source>
</evidence>
<accession>A0A183A0V8</accession>
<gene>
    <name evidence="2" type="ORF">ECPE_LOCUS593</name>
</gene>
<reference evidence="2 3" key="2">
    <citation type="submission" date="2018-11" db="EMBL/GenBank/DDBJ databases">
        <authorList>
            <consortium name="Pathogen Informatics"/>
        </authorList>
    </citation>
    <scope>NUCLEOTIDE SEQUENCE [LARGE SCALE GENOMIC DNA]</scope>
    <source>
        <strain evidence="2 3">Egypt</strain>
    </source>
</reference>
<feature type="compositionally biased region" description="Low complexity" evidence="1">
    <location>
        <begin position="73"/>
        <end position="84"/>
    </location>
</feature>
<organism evidence="4">
    <name type="scientific">Echinostoma caproni</name>
    <dbReference type="NCBI Taxonomy" id="27848"/>
    <lineage>
        <taxon>Eukaryota</taxon>
        <taxon>Metazoa</taxon>
        <taxon>Spiralia</taxon>
        <taxon>Lophotrochozoa</taxon>
        <taxon>Platyhelminthes</taxon>
        <taxon>Trematoda</taxon>
        <taxon>Digenea</taxon>
        <taxon>Plagiorchiida</taxon>
        <taxon>Echinostomata</taxon>
        <taxon>Echinostomatoidea</taxon>
        <taxon>Echinostomatidae</taxon>
        <taxon>Echinostoma</taxon>
    </lineage>
</organism>